<feature type="transmembrane region" description="Helical" evidence="10">
    <location>
        <begin position="216"/>
        <end position="236"/>
    </location>
</feature>
<dbReference type="InterPro" id="IPR014743">
    <property type="entry name" value="Cl-channel_core"/>
</dbReference>
<keyword evidence="3 10" id="KW-0812">Transmembrane</keyword>
<comment type="caution">
    <text evidence="11">The sequence shown here is derived from an EMBL/GenBank/DDBJ whole genome shotgun (WGS) entry which is preliminary data.</text>
</comment>
<evidence type="ECO:0000256" key="2">
    <source>
        <dbReference type="ARBA" id="ARBA00022448"/>
    </source>
</evidence>
<dbReference type="Gene3D" id="3.10.580.10">
    <property type="entry name" value="CBS-domain"/>
    <property type="match status" value="1"/>
</dbReference>
<protein>
    <submittedName>
        <fullName evidence="11">CIC family chloride channel protein</fullName>
    </submittedName>
</protein>
<keyword evidence="2" id="KW-0813">Transport</keyword>
<keyword evidence="4 10" id="KW-1133">Transmembrane helix</keyword>
<evidence type="ECO:0000313" key="11">
    <source>
        <dbReference type="EMBL" id="MBP2293569.1"/>
    </source>
</evidence>
<dbReference type="Proteomes" id="UP000781958">
    <property type="component" value="Unassembled WGS sequence"/>
</dbReference>
<accession>A0ABS4SMV7</accession>
<keyword evidence="12" id="KW-1185">Reference proteome</keyword>
<reference evidence="11 12" key="1">
    <citation type="submission" date="2021-03" db="EMBL/GenBank/DDBJ databases">
        <title>Genomic Encyclopedia of Type Strains, Phase III (KMG-III): the genomes of soil and plant-associated and newly described type strains.</title>
        <authorList>
            <person name="Whitman W."/>
        </authorList>
    </citation>
    <scope>NUCLEOTIDE SEQUENCE [LARGE SCALE GENOMIC DNA]</scope>
    <source>
        <strain evidence="11 12">IMMIB AFH-6</strain>
    </source>
</reference>
<evidence type="ECO:0000256" key="5">
    <source>
        <dbReference type="ARBA" id="ARBA00023065"/>
    </source>
</evidence>
<dbReference type="PANTHER" id="PTHR43427">
    <property type="entry name" value="CHLORIDE CHANNEL PROTEIN CLC-E"/>
    <property type="match status" value="1"/>
</dbReference>
<evidence type="ECO:0000256" key="4">
    <source>
        <dbReference type="ARBA" id="ARBA00022989"/>
    </source>
</evidence>
<evidence type="ECO:0000256" key="1">
    <source>
        <dbReference type="ARBA" id="ARBA00004141"/>
    </source>
</evidence>
<evidence type="ECO:0000256" key="8">
    <source>
        <dbReference type="ARBA" id="ARBA00023214"/>
    </source>
</evidence>
<gene>
    <name evidence="11" type="ORF">J2851_003352</name>
</gene>
<dbReference type="Pfam" id="PF00654">
    <property type="entry name" value="Voltage_CLC"/>
    <property type="match status" value="1"/>
</dbReference>
<evidence type="ECO:0000313" key="12">
    <source>
        <dbReference type="Proteomes" id="UP000781958"/>
    </source>
</evidence>
<feature type="transmembrane region" description="Helical" evidence="10">
    <location>
        <begin position="42"/>
        <end position="71"/>
    </location>
</feature>
<dbReference type="InterPro" id="IPR001807">
    <property type="entry name" value="ClC"/>
</dbReference>
<feature type="transmembrane region" description="Helical" evidence="10">
    <location>
        <begin position="356"/>
        <end position="376"/>
    </location>
</feature>
<evidence type="ECO:0000256" key="6">
    <source>
        <dbReference type="ARBA" id="ARBA00023136"/>
    </source>
</evidence>
<feature type="transmembrane region" description="Helical" evidence="10">
    <location>
        <begin position="257"/>
        <end position="279"/>
    </location>
</feature>
<keyword evidence="9" id="KW-0407">Ion channel</keyword>
<keyword evidence="6 10" id="KW-0472">Membrane</keyword>
<evidence type="ECO:0000256" key="10">
    <source>
        <dbReference type="SAM" id="Phobius"/>
    </source>
</evidence>
<feature type="transmembrane region" description="Helical" evidence="10">
    <location>
        <begin position="185"/>
        <end position="210"/>
    </location>
</feature>
<dbReference type="InterPro" id="IPR050368">
    <property type="entry name" value="ClC-type_chloride_channel"/>
</dbReference>
<dbReference type="SUPFAM" id="SSF81340">
    <property type="entry name" value="Clc chloride channel"/>
    <property type="match status" value="1"/>
</dbReference>
<evidence type="ECO:0000256" key="3">
    <source>
        <dbReference type="ARBA" id="ARBA00022692"/>
    </source>
</evidence>
<dbReference type="SUPFAM" id="SSF54631">
    <property type="entry name" value="CBS-domain pair"/>
    <property type="match status" value="1"/>
</dbReference>
<dbReference type="RefSeq" id="WP_209767495.1">
    <property type="nucleotide sequence ID" value="NZ_JAGINP010000011.1"/>
</dbReference>
<dbReference type="Gene3D" id="1.10.3080.10">
    <property type="entry name" value="Clc chloride channel"/>
    <property type="match status" value="1"/>
</dbReference>
<evidence type="ECO:0000256" key="9">
    <source>
        <dbReference type="ARBA" id="ARBA00023303"/>
    </source>
</evidence>
<dbReference type="EMBL" id="JAGINP010000011">
    <property type="protein sequence ID" value="MBP2293569.1"/>
    <property type="molecule type" value="Genomic_DNA"/>
</dbReference>
<dbReference type="InterPro" id="IPR046342">
    <property type="entry name" value="CBS_dom_sf"/>
</dbReference>
<feature type="transmembrane region" description="Helical" evidence="10">
    <location>
        <begin position="331"/>
        <end position="350"/>
    </location>
</feature>
<evidence type="ECO:0000256" key="7">
    <source>
        <dbReference type="ARBA" id="ARBA00023173"/>
    </source>
</evidence>
<dbReference type="CDD" id="cd00400">
    <property type="entry name" value="Voltage_gated_ClC"/>
    <property type="match status" value="1"/>
</dbReference>
<dbReference type="PANTHER" id="PTHR43427:SF6">
    <property type="entry name" value="CHLORIDE CHANNEL PROTEIN CLC-E"/>
    <property type="match status" value="1"/>
</dbReference>
<keyword evidence="7" id="KW-0869">Chloride channel</keyword>
<keyword evidence="5" id="KW-0406">Ion transport</keyword>
<feature type="transmembrane region" description="Helical" evidence="10">
    <location>
        <begin position="420"/>
        <end position="441"/>
    </location>
</feature>
<comment type="subcellular location">
    <subcellularLocation>
        <location evidence="1">Membrane</location>
        <topology evidence="1">Multi-pass membrane protein</topology>
    </subcellularLocation>
</comment>
<proteinExistence type="predicted"/>
<organism evidence="11 12">
    <name type="scientific">Azospirillum rugosum</name>
    <dbReference type="NCBI Taxonomy" id="416170"/>
    <lineage>
        <taxon>Bacteria</taxon>
        <taxon>Pseudomonadati</taxon>
        <taxon>Pseudomonadota</taxon>
        <taxon>Alphaproteobacteria</taxon>
        <taxon>Rhodospirillales</taxon>
        <taxon>Azospirillaceae</taxon>
        <taxon>Azospirillum</taxon>
    </lineage>
</organism>
<feature type="transmembrane region" description="Helical" evidence="10">
    <location>
        <begin position="388"/>
        <end position="414"/>
    </location>
</feature>
<name>A0ABS4SMV7_9PROT</name>
<sequence>MPDDVTGIRGAASDAANALPNLLSSERSAASLTRQSLRNSTLAVLLLAAGIGGVIGLAVALLHEAVAWAQATAFDLPHGLNLSQAVAGDPWRIALVPVAGGLLLGLLVKLVRRWRPNEIVDPVEANALYGGKMSLVDSLRLTLSTLLSNGSGASVGMEAAYTQAGSGLASVAGQRLHLRRADLRTLVGCGAAAAIAAAYNAPLAGAFYAFELVLGGYTIATLAPVGAAAVTAVAVANGLTDGDMPLQFVRPVAVEGLDYLVCGVLGFLAGWLSILAMQSVTVAERGFRALPVPVWARPALGGLCLGALALAVPRVLGAGPGADPAHVTDGLQAMAILLLAKIVASALSLGSGFRGGLFSASLLLGGLFGGVLYGAVDAYVPGLGIDRMLLVLVGMGSVAAGIVGAPVTMVLLVLEATQDFWAASGVMIGVVVSTTVVRQAFGYSFATWRFHLRGVPIRGAYDIGWVAELTALRLMRGDAKTVLTTQTVDALRRLYPVGSAKQVFAVEPSGAYAGVIDMDAVHDPSLGEEAATRPVGELARHPEAFVLPGDDVRRVLQRFHECEVEALPVLTARTDRRIAGYVTEAYALRRYSQELERQRGEELGERSLYGRD</sequence>
<feature type="transmembrane region" description="Helical" evidence="10">
    <location>
        <begin position="91"/>
        <end position="111"/>
    </location>
</feature>
<keyword evidence="8" id="KW-0868">Chloride</keyword>